<gene>
    <name evidence="2" type="ORF">BB561_001700</name>
</gene>
<evidence type="ECO:0000313" key="2">
    <source>
        <dbReference type="EMBL" id="PVU95614.1"/>
    </source>
</evidence>
<dbReference type="STRING" id="133385.A0A2T9YTL1"/>
<feature type="region of interest" description="Disordered" evidence="1">
    <location>
        <begin position="191"/>
        <end position="210"/>
    </location>
</feature>
<evidence type="ECO:0000313" key="3">
    <source>
        <dbReference type="Proteomes" id="UP000245383"/>
    </source>
</evidence>
<comment type="caution">
    <text evidence="2">The sequence shown here is derived from an EMBL/GenBank/DDBJ whole genome shotgun (WGS) entry which is preliminary data.</text>
</comment>
<organism evidence="2 3">
    <name type="scientific">Smittium simulii</name>
    <dbReference type="NCBI Taxonomy" id="133385"/>
    <lineage>
        <taxon>Eukaryota</taxon>
        <taxon>Fungi</taxon>
        <taxon>Fungi incertae sedis</taxon>
        <taxon>Zoopagomycota</taxon>
        <taxon>Kickxellomycotina</taxon>
        <taxon>Harpellomycetes</taxon>
        <taxon>Harpellales</taxon>
        <taxon>Legeriomycetaceae</taxon>
        <taxon>Smittium</taxon>
    </lineage>
</organism>
<dbReference type="EMBL" id="MBFR01000051">
    <property type="protein sequence ID" value="PVU95614.1"/>
    <property type="molecule type" value="Genomic_DNA"/>
</dbReference>
<evidence type="ECO:0000256" key="1">
    <source>
        <dbReference type="SAM" id="MobiDB-lite"/>
    </source>
</evidence>
<feature type="compositionally biased region" description="Low complexity" evidence="1">
    <location>
        <begin position="194"/>
        <end position="210"/>
    </location>
</feature>
<accession>A0A2T9YTL1</accession>
<dbReference type="Proteomes" id="UP000245383">
    <property type="component" value="Unassembled WGS sequence"/>
</dbReference>
<name>A0A2T9YTL1_9FUNG</name>
<reference evidence="2 3" key="1">
    <citation type="journal article" date="2018" name="MBio">
        <title>Comparative Genomics Reveals the Core Gene Toolbox for the Fungus-Insect Symbiosis.</title>
        <authorList>
            <person name="Wang Y."/>
            <person name="Stata M."/>
            <person name="Wang W."/>
            <person name="Stajich J.E."/>
            <person name="White M.M."/>
            <person name="Moncalvo J.M."/>
        </authorList>
    </citation>
    <scope>NUCLEOTIDE SEQUENCE [LARGE SCALE GENOMIC DNA]</scope>
    <source>
        <strain evidence="2 3">SWE-8-4</strain>
    </source>
</reference>
<keyword evidence="3" id="KW-1185">Reference proteome</keyword>
<dbReference type="OrthoDB" id="2387460at2759"/>
<protein>
    <submittedName>
        <fullName evidence="2">Uncharacterized protein</fullName>
    </submittedName>
</protein>
<sequence length="840" mass="95534">MEQALNDLTKKVKFLYIEREQQGAQQSQAIKVQNIECDDPRDRIRAPVKERKTIIYECPKFLGIKHTPPSLNKSATLAVRKNNAALYGIQMALANLTSIIDDYVQRKLKSPNTKIQGNEDLEFAHTMRELLSNVALSITQNRIDNLHKSMELPGRLDALLAVKNPTARSRRNERSHFCLRQQTAFGTTSAITQTPHNATPNTVNNNQTTQRTTRYVLSSLSQTHRQQVGQEHSREGIQDSAQKSESREAKGFDKKKLYKKVISYGPPLTLHPHRYKREMSKEASEAITKEVAALLAKNAIEQSNIYYTKKDRKPTSSPGPPKAQQLCPRDNVGCSPPWLANAEDNFGIKKQFLEESKIMGCHDDSEQSSNSKLRILETESAKMKRSIISIRGSRNENFCQCQKHSMGNSFWIPVLFRIVISIDSISPHKHQGIISSYIQKYYKSSLRTEIWGNYLSQIARSLKETVVSLRIIKTDCSNGMVSINRDIHKTEQNICPYDVDLFATRQNKKLSKYYSWYQDSQSVGTNALGHSWLQYNSPYCCPPRAHTNTGVGDYARPKKRQISATQKQILVADGMKNQWRALQQEDLTGLALDLITANTISIFIKRKLKQSTIKAYKSALLQLATDKERVGKKKCFIEFMKFLNELDLIKVTNNFINIKPIINHFKILGPTNNLNTKELTAKTCWLIAVCGFLRASDIHRVDDERTEISNNSIKLIICAPKEKCKSSLIERLVEIKAHSDEILCPVIAYKIYKQRIAKFSCLRPHVNNKNLIVIHLFRSTKDFNKPLTKGITPMARAIGATIAARTGILTDAILTQANWSSYYMFSSYYKLSNDSYSNIT</sequence>
<feature type="compositionally biased region" description="Polar residues" evidence="1">
    <location>
        <begin position="220"/>
        <end position="230"/>
    </location>
</feature>
<feature type="region of interest" description="Disordered" evidence="1">
    <location>
        <begin position="220"/>
        <end position="252"/>
    </location>
</feature>
<dbReference type="AlphaFoldDB" id="A0A2T9YTL1"/>
<feature type="region of interest" description="Disordered" evidence="1">
    <location>
        <begin position="308"/>
        <end position="328"/>
    </location>
</feature>
<feature type="compositionally biased region" description="Basic and acidic residues" evidence="1">
    <location>
        <begin position="231"/>
        <end position="252"/>
    </location>
</feature>
<proteinExistence type="predicted"/>